<evidence type="ECO:0000313" key="12">
    <source>
        <dbReference type="EMBL" id="KTD75556.1"/>
    </source>
</evidence>
<dbReference type="Proteomes" id="UP000054729">
    <property type="component" value="Unassembled WGS sequence"/>
</dbReference>
<dbReference type="UniPathway" id="UPA00074">
    <property type="reaction ID" value="UER00133"/>
</dbReference>
<dbReference type="OrthoDB" id="9802065at2"/>
<dbReference type="GO" id="GO:0004643">
    <property type="term" value="F:phosphoribosylaminoimidazolecarboxamide formyltransferase activity"/>
    <property type="evidence" value="ECO:0007669"/>
    <property type="project" value="UniProtKB-UniRule"/>
</dbReference>
<dbReference type="NCBIfam" id="NF002049">
    <property type="entry name" value="PRK00881.1"/>
    <property type="match status" value="1"/>
</dbReference>
<evidence type="ECO:0000256" key="7">
    <source>
        <dbReference type="ARBA" id="ARBA00023268"/>
    </source>
</evidence>
<comment type="caution">
    <text evidence="12">The sequence shown here is derived from an EMBL/GenBank/DDBJ whole genome shotgun (WGS) entry which is preliminary data.</text>
</comment>
<dbReference type="STRING" id="66969.Lwal_2494"/>
<evidence type="ECO:0000256" key="8">
    <source>
        <dbReference type="ARBA" id="ARBA00050488"/>
    </source>
</evidence>
<dbReference type="SUPFAM" id="SSF52335">
    <property type="entry name" value="Methylglyoxal synthase-like"/>
    <property type="match status" value="1"/>
</dbReference>
<proteinExistence type="inferred from homology"/>
<dbReference type="PROSITE" id="PS51855">
    <property type="entry name" value="MGS"/>
    <property type="match status" value="1"/>
</dbReference>
<comment type="catalytic activity">
    <reaction evidence="9 10">
        <text>IMP + H2O = 5-formamido-1-(5-phospho-D-ribosyl)imidazole-4-carboxamide</text>
        <dbReference type="Rhea" id="RHEA:18445"/>
        <dbReference type="ChEBI" id="CHEBI:15377"/>
        <dbReference type="ChEBI" id="CHEBI:58053"/>
        <dbReference type="ChEBI" id="CHEBI:58467"/>
        <dbReference type="EC" id="3.5.4.10"/>
    </reaction>
</comment>
<dbReference type="EC" id="2.1.2.3" evidence="10"/>
<dbReference type="PANTHER" id="PTHR11692">
    <property type="entry name" value="BIFUNCTIONAL PURINE BIOSYNTHESIS PROTEIN PURH"/>
    <property type="match status" value="1"/>
</dbReference>
<dbReference type="SMART" id="SM00798">
    <property type="entry name" value="AICARFT_IMPCHas"/>
    <property type="match status" value="1"/>
</dbReference>
<evidence type="ECO:0000256" key="9">
    <source>
        <dbReference type="ARBA" id="ARBA00050687"/>
    </source>
</evidence>
<dbReference type="FunFam" id="3.40.50.1380:FF:000001">
    <property type="entry name" value="Bifunctional purine biosynthesis protein PurH"/>
    <property type="match status" value="1"/>
</dbReference>
<gene>
    <name evidence="10 12" type="primary">purH</name>
    <name evidence="12" type="ORF">Lwal_2494</name>
</gene>
<name>A0A0W1A2K9_9GAMM</name>
<organism evidence="12 13">
    <name type="scientific">Legionella waltersii</name>
    <dbReference type="NCBI Taxonomy" id="66969"/>
    <lineage>
        <taxon>Bacteria</taxon>
        <taxon>Pseudomonadati</taxon>
        <taxon>Pseudomonadota</taxon>
        <taxon>Gammaproteobacteria</taxon>
        <taxon>Legionellales</taxon>
        <taxon>Legionellaceae</taxon>
        <taxon>Legionella</taxon>
    </lineage>
</organism>
<dbReference type="HAMAP" id="MF_00139">
    <property type="entry name" value="PurH"/>
    <property type="match status" value="1"/>
</dbReference>
<dbReference type="Pfam" id="PF02142">
    <property type="entry name" value="MGS"/>
    <property type="match status" value="1"/>
</dbReference>
<dbReference type="SUPFAM" id="SSF53927">
    <property type="entry name" value="Cytidine deaminase-like"/>
    <property type="match status" value="1"/>
</dbReference>
<dbReference type="InterPro" id="IPR011607">
    <property type="entry name" value="MGS-like_dom"/>
</dbReference>
<evidence type="ECO:0000256" key="4">
    <source>
        <dbReference type="ARBA" id="ARBA00022679"/>
    </source>
</evidence>
<dbReference type="Gene3D" id="3.40.140.20">
    <property type="match status" value="2"/>
</dbReference>
<dbReference type="InterPro" id="IPR002695">
    <property type="entry name" value="PurH-like"/>
</dbReference>
<evidence type="ECO:0000256" key="10">
    <source>
        <dbReference type="HAMAP-Rule" id="MF_00139"/>
    </source>
</evidence>
<dbReference type="InterPro" id="IPR016193">
    <property type="entry name" value="Cytidine_deaminase-like"/>
</dbReference>
<dbReference type="EC" id="3.5.4.10" evidence="10"/>
<evidence type="ECO:0000256" key="6">
    <source>
        <dbReference type="ARBA" id="ARBA00022801"/>
    </source>
</evidence>
<dbReference type="SMART" id="SM00851">
    <property type="entry name" value="MGS"/>
    <property type="match status" value="1"/>
</dbReference>
<dbReference type="NCBIfam" id="TIGR00355">
    <property type="entry name" value="purH"/>
    <property type="match status" value="1"/>
</dbReference>
<evidence type="ECO:0000256" key="3">
    <source>
        <dbReference type="ARBA" id="ARBA00007667"/>
    </source>
</evidence>
<evidence type="ECO:0000256" key="5">
    <source>
        <dbReference type="ARBA" id="ARBA00022755"/>
    </source>
</evidence>
<dbReference type="InterPro" id="IPR024051">
    <property type="entry name" value="AICAR_Tfase_dup_dom_sf"/>
</dbReference>
<dbReference type="AlphaFoldDB" id="A0A0W1A2K9"/>
<comment type="domain">
    <text evidence="10">The IMP cyclohydrolase activity resides in the N-terminal region.</text>
</comment>
<evidence type="ECO:0000256" key="1">
    <source>
        <dbReference type="ARBA" id="ARBA00004844"/>
    </source>
</evidence>
<keyword evidence="6 10" id="KW-0378">Hydrolase</keyword>
<feature type="domain" description="MGS-like" evidence="11">
    <location>
        <begin position="6"/>
        <end position="153"/>
    </location>
</feature>
<dbReference type="GO" id="GO:0005829">
    <property type="term" value="C:cytosol"/>
    <property type="evidence" value="ECO:0007669"/>
    <property type="project" value="TreeGrafter"/>
</dbReference>
<comment type="similarity">
    <text evidence="3 10">Belongs to the PurH family.</text>
</comment>
<dbReference type="EMBL" id="LNZB01000056">
    <property type="protein sequence ID" value="KTD75556.1"/>
    <property type="molecule type" value="Genomic_DNA"/>
</dbReference>
<protein>
    <recommendedName>
        <fullName evidence="10">Bifunctional purine biosynthesis protein PurH</fullName>
    </recommendedName>
    <domain>
        <recommendedName>
            <fullName evidence="10">Phosphoribosylaminoimidazolecarboxamide formyltransferase</fullName>
            <ecNumber evidence="10">2.1.2.3</ecNumber>
        </recommendedName>
        <alternativeName>
            <fullName evidence="10">AICAR transformylase</fullName>
        </alternativeName>
    </domain>
    <domain>
        <recommendedName>
            <fullName evidence="10">IMP cyclohydrolase</fullName>
            <ecNumber evidence="10">3.5.4.10</ecNumber>
        </recommendedName>
        <alternativeName>
            <fullName evidence="10">ATIC</fullName>
        </alternativeName>
        <alternativeName>
            <fullName evidence="10">IMP synthase</fullName>
        </alternativeName>
        <alternativeName>
            <fullName evidence="10">Inosinicase</fullName>
        </alternativeName>
    </domain>
</protein>
<comment type="catalytic activity">
    <reaction evidence="8 10">
        <text>(6R)-10-formyltetrahydrofolate + 5-amino-1-(5-phospho-beta-D-ribosyl)imidazole-4-carboxamide = 5-formamido-1-(5-phospho-D-ribosyl)imidazole-4-carboxamide + (6S)-5,6,7,8-tetrahydrofolate</text>
        <dbReference type="Rhea" id="RHEA:22192"/>
        <dbReference type="ChEBI" id="CHEBI:57453"/>
        <dbReference type="ChEBI" id="CHEBI:58467"/>
        <dbReference type="ChEBI" id="CHEBI:58475"/>
        <dbReference type="ChEBI" id="CHEBI:195366"/>
        <dbReference type="EC" id="2.1.2.3"/>
    </reaction>
</comment>
<dbReference type="RefSeq" id="WP_058481125.1">
    <property type="nucleotide sequence ID" value="NZ_CAAAIQ010000002.1"/>
</dbReference>
<dbReference type="Pfam" id="PF01808">
    <property type="entry name" value="AICARFT_IMPCHas"/>
    <property type="match status" value="1"/>
</dbReference>
<comment type="pathway">
    <text evidence="1 10">Purine metabolism; IMP biosynthesis via de novo pathway; IMP from 5-formamido-1-(5-phospho-D-ribosyl)imidazole-4-carboxamide: step 1/1.</text>
</comment>
<dbReference type="PIRSF" id="PIRSF000414">
    <property type="entry name" value="AICARFT_IMPCHas"/>
    <property type="match status" value="1"/>
</dbReference>
<dbReference type="CDD" id="cd01421">
    <property type="entry name" value="IMPCH"/>
    <property type="match status" value="1"/>
</dbReference>
<keyword evidence="7 10" id="KW-0511">Multifunctional enzyme</keyword>
<dbReference type="FunFam" id="3.40.140.20:FF:000001">
    <property type="entry name" value="Bifunctional purine biosynthesis protein PurH"/>
    <property type="match status" value="1"/>
</dbReference>
<evidence type="ECO:0000256" key="2">
    <source>
        <dbReference type="ARBA" id="ARBA00004954"/>
    </source>
</evidence>
<dbReference type="GO" id="GO:0003937">
    <property type="term" value="F:IMP cyclohydrolase activity"/>
    <property type="evidence" value="ECO:0007669"/>
    <property type="project" value="UniProtKB-UniRule"/>
</dbReference>
<evidence type="ECO:0000259" key="11">
    <source>
        <dbReference type="PROSITE" id="PS51855"/>
    </source>
</evidence>
<keyword evidence="5 10" id="KW-0658">Purine biosynthesis</keyword>
<sequence>MATKESNTPFAPQRALISVSDKRGLQELGQALHKHGVEIIATGNTAIQLREIGIPVTDVSDYTGFPEMMDGRVKTLHPAIHAGLLARGEQDTQLLQQHGLKPIDLVIVNLYPFEQVISKPDCDFNKAVENIDIGGPTMVRAAAKNHAHTYVIVQPEDYAELIQYLEAKQTPIDWSFQLAKRAFAHTASYDAAIANYLTTLDSDFTPSGFPDVLTCQFSKISDLRYGENPHQQAAFYADKNSAQGSLGGASLLQGKQLSYNNLLDADAALDCVKSFTLDSTACVIVKHANPCGIALAENSLTAYLRAFQADPVSAYGGIIAFNHSLDAETAQSIIDKQFVEVIIAPEVSQAAKSILATKENIRVLVTGFWPLDNEFRLSMKKIDGGLLVQEHDSISLGSCEIKAVTKQKPSKDQLHDLLFAWTAVKHVKSNAIVYAKNRTTIGIGGGQTSRVMSARIGLWQAEQMELSPIGSVMASDAFIPFPDTIEIAAKAGISAIIQPGGSIRDEQIIACADQHNIAMVFTGIRHFKH</sequence>
<dbReference type="InterPro" id="IPR036914">
    <property type="entry name" value="MGS-like_dom_sf"/>
</dbReference>
<keyword evidence="13" id="KW-1185">Reference proteome</keyword>
<dbReference type="GO" id="GO:0006189">
    <property type="term" value="P:'de novo' IMP biosynthetic process"/>
    <property type="evidence" value="ECO:0007669"/>
    <property type="project" value="UniProtKB-UniRule"/>
</dbReference>
<reference evidence="12 13" key="1">
    <citation type="submission" date="2015-11" db="EMBL/GenBank/DDBJ databases">
        <title>Genomic analysis of 38 Legionella species identifies large and diverse effector repertoires.</title>
        <authorList>
            <person name="Burstein D."/>
            <person name="Amaro F."/>
            <person name="Zusman T."/>
            <person name="Lifshitz Z."/>
            <person name="Cohen O."/>
            <person name="Gilbert J.A."/>
            <person name="Pupko T."/>
            <person name="Shuman H.A."/>
            <person name="Segal G."/>
        </authorList>
    </citation>
    <scope>NUCLEOTIDE SEQUENCE [LARGE SCALE GENOMIC DNA]</scope>
    <source>
        <strain evidence="12 13">ATCC 51914</strain>
    </source>
</reference>
<keyword evidence="4 10" id="KW-0808">Transferase</keyword>
<accession>A0A0W1A2K9</accession>
<dbReference type="Gene3D" id="3.40.50.1380">
    <property type="entry name" value="Methylglyoxal synthase-like domain"/>
    <property type="match status" value="1"/>
</dbReference>
<comment type="pathway">
    <text evidence="2 10">Purine metabolism; IMP biosynthesis via de novo pathway; 5-formamido-1-(5-phospho-D-ribosyl)imidazole-4-carboxamide from 5-amino-1-(5-phospho-D-ribosyl)imidazole-4-carboxamide (10-formyl THF route): step 1/1.</text>
</comment>
<dbReference type="PANTHER" id="PTHR11692:SF0">
    <property type="entry name" value="BIFUNCTIONAL PURINE BIOSYNTHESIS PROTEIN ATIC"/>
    <property type="match status" value="1"/>
</dbReference>
<dbReference type="FunFam" id="3.40.140.20:FF:000002">
    <property type="entry name" value="Bifunctional purine biosynthesis protein PurH"/>
    <property type="match status" value="1"/>
</dbReference>
<dbReference type="PATRIC" id="fig|66969.6.peg.2702"/>
<evidence type="ECO:0000313" key="13">
    <source>
        <dbReference type="Proteomes" id="UP000054729"/>
    </source>
</evidence>